<organism evidence="12 13">
    <name type="scientific">Alistipes inops</name>
    <dbReference type="NCBI Taxonomy" id="1501391"/>
    <lineage>
        <taxon>Bacteria</taxon>
        <taxon>Pseudomonadati</taxon>
        <taxon>Bacteroidota</taxon>
        <taxon>Bacteroidia</taxon>
        <taxon>Bacteroidales</taxon>
        <taxon>Rikenellaceae</taxon>
        <taxon>Alistipes</taxon>
    </lineage>
</organism>
<evidence type="ECO:0000256" key="7">
    <source>
        <dbReference type="ARBA" id="ARBA00022840"/>
    </source>
</evidence>
<feature type="active site" evidence="9">
    <location>
        <position position="137"/>
    </location>
</feature>
<evidence type="ECO:0000256" key="3">
    <source>
        <dbReference type="ARBA" id="ARBA00017473"/>
    </source>
</evidence>
<feature type="domain" description="GHMP kinase C-terminal" evidence="11">
    <location>
        <begin position="210"/>
        <end position="256"/>
    </location>
</feature>
<evidence type="ECO:0000256" key="8">
    <source>
        <dbReference type="ARBA" id="ARBA00032554"/>
    </source>
</evidence>
<dbReference type="Pfam" id="PF08544">
    <property type="entry name" value="GHMP_kinases_C"/>
    <property type="match status" value="1"/>
</dbReference>
<dbReference type="Gene3D" id="3.30.230.10">
    <property type="match status" value="1"/>
</dbReference>
<dbReference type="HAMAP" id="MF_00061">
    <property type="entry name" value="IspE"/>
    <property type="match status" value="1"/>
</dbReference>
<dbReference type="EMBL" id="JRGF01000004">
    <property type="protein sequence ID" value="KHE42457.1"/>
    <property type="molecule type" value="Genomic_DNA"/>
</dbReference>
<keyword evidence="6 9" id="KW-0418">Kinase</keyword>
<dbReference type="RefSeq" id="WP_022064373.1">
    <property type="nucleotide sequence ID" value="NZ_JRGF01000004.1"/>
</dbReference>
<dbReference type="Pfam" id="PF00288">
    <property type="entry name" value="GHMP_kinases_N"/>
    <property type="match status" value="1"/>
</dbReference>
<evidence type="ECO:0000256" key="9">
    <source>
        <dbReference type="HAMAP-Rule" id="MF_00061"/>
    </source>
</evidence>
<comment type="caution">
    <text evidence="12">The sequence shown here is derived from an EMBL/GenBank/DDBJ whole genome shotgun (WGS) entry which is preliminary data.</text>
</comment>
<evidence type="ECO:0000313" key="12">
    <source>
        <dbReference type="EMBL" id="KHE42457.1"/>
    </source>
</evidence>
<evidence type="ECO:0000256" key="4">
    <source>
        <dbReference type="ARBA" id="ARBA00022679"/>
    </source>
</evidence>
<dbReference type="InterPro" id="IPR013750">
    <property type="entry name" value="GHMP_kinase_C_dom"/>
</dbReference>
<accession>A0ABR4YJM3</accession>
<dbReference type="SUPFAM" id="SSF54211">
    <property type="entry name" value="Ribosomal protein S5 domain 2-like"/>
    <property type="match status" value="1"/>
</dbReference>
<dbReference type="PIRSF" id="PIRSF010376">
    <property type="entry name" value="IspE"/>
    <property type="match status" value="1"/>
</dbReference>
<gene>
    <name evidence="9" type="primary">ispE</name>
    <name evidence="12" type="ORF">LG35_04320</name>
</gene>
<comment type="catalytic activity">
    <reaction evidence="9">
        <text>4-CDP-2-C-methyl-D-erythritol + ATP = 4-CDP-2-C-methyl-D-erythritol 2-phosphate + ADP + H(+)</text>
        <dbReference type="Rhea" id="RHEA:18437"/>
        <dbReference type="ChEBI" id="CHEBI:15378"/>
        <dbReference type="ChEBI" id="CHEBI:30616"/>
        <dbReference type="ChEBI" id="CHEBI:57823"/>
        <dbReference type="ChEBI" id="CHEBI:57919"/>
        <dbReference type="ChEBI" id="CHEBI:456216"/>
        <dbReference type="EC" id="2.7.1.148"/>
    </reaction>
</comment>
<dbReference type="InterPro" id="IPR036554">
    <property type="entry name" value="GHMP_kinase_C_sf"/>
</dbReference>
<comment type="similarity">
    <text evidence="1 9">Belongs to the GHMP kinase family. IspE subfamily.</text>
</comment>
<evidence type="ECO:0000256" key="1">
    <source>
        <dbReference type="ARBA" id="ARBA00009684"/>
    </source>
</evidence>
<sequence>MISFPHCKINLGLDVLRKRPDGYHDIETVMFPVRDLCDSLEIIVPEEEKEATELTESGLRTGCPPQENIVMKAWRLMHETYGIGNVRMHLHKAVPSGAGLGGGSADGAAALRMLDTLFSVGAGIRRLEALALKLGSDVPFFLHDAPQLCSGRGEVMRPAEIDLKGYWMVLVKPAICIPTAEAYAGITPRIPEEPLAKRLSRPIATWRDNLPNAFETSLFRKHPELSAIKRSLYDAGALYASMSGSGSAIFGLFDTRPEYETGTGIWHLQL</sequence>
<evidence type="ECO:0000256" key="2">
    <source>
        <dbReference type="ARBA" id="ARBA00012052"/>
    </source>
</evidence>
<evidence type="ECO:0000259" key="11">
    <source>
        <dbReference type="Pfam" id="PF08544"/>
    </source>
</evidence>
<dbReference type="Gene3D" id="3.30.70.890">
    <property type="entry name" value="GHMP kinase, C-terminal domain"/>
    <property type="match status" value="1"/>
</dbReference>
<protein>
    <recommendedName>
        <fullName evidence="3 9">4-diphosphocytidyl-2-C-methyl-D-erythritol kinase</fullName>
        <shortName evidence="9">CMK</shortName>
        <ecNumber evidence="2 9">2.7.1.148</ecNumber>
    </recommendedName>
    <alternativeName>
        <fullName evidence="8 9">4-(cytidine-5'-diphospho)-2-C-methyl-D-erythritol kinase</fullName>
    </alternativeName>
</protein>
<dbReference type="NCBIfam" id="TIGR00154">
    <property type="entry name" value="ispE"/>
    <property type="match status" value="1"/>
</dbReference>
<evidence type="ECO:0000256" key="6">
    <source>
        <dbReference type="ARBA" id="ARBA00022777"/>
    </source>
</evidence>
<reference evidence="12 13" key="1">
    <citation type="submission" date="2014-09" db="EMBL/GenBank/DDBJ databases">
        <title>Alistipes sp. 627, sp. nov., a novel member of the family Rikenellaceae isolated from human faeces.</title>
        <authorList>
            <person name="Shkoporov A.N."/>
            <person name="Chaplin A.V."/>
            <person name="Motuzova O.V."/>
            <person name="Kafarskaia L.I."/>
            <person name="Khokhlova E.V."/>
            <person name="Efimov B.A."/>
        </authorList>
    </citation>
    <scope>NUCLEOTIDE SEQUENCE [LARGE SCALE GENOMIC DNA]</scope>
    <source>
        <strain evidence="12 13">627</strain>
    </source>
</reference>
<proteinExistence type="inferred from homology"/>
<feature type="domain" description="GHMP kinase N-terminal" evidence="10">
    <location>
        <begin position="68"/>
        <end position="143"/>
    </location>
</feature>
<comment type="function">
    <text evidence="9">Catalyzes the phosphorylation of the position 2 hydroxy group of 4-diphosphocytidyl-2C-methyl-D-erythritol.</text>
</comment>
<dbReference type="InterPro" id="IPR020568">
    <property type="entry name" value="Ribosomal_Su5_D2-typ_SF"/>
</dbReference>
<keyword evidence="4 9" id="KW-0808">Transferase</keyword>
<keyword evidence="13" id="KW-1185">Reference proteome</keyword>
<dbReference type="SUPFAM" id="SSF55060">
    <property type="entry name" value="GHMP Kinase, C-terminal domain"/>
    <property type="match status" value="1"/>
</dbReference>
<evidence type="ECO:0000313" key="13">
    <source>
        <dbReference type="Proteomes" id="UP000030889"/>
    </source>
</evidence>
<comment type="pathway">
    <text evidence="9">Isoprenoid biosynthesis; isopentenyl diphosphate biosynthesis via DXP pathway; isopentenyl diphosphate from 1-deoxy-D-xylulose 5-phosphate: step 3/6.</text>
</comment>
<dbReference type="PANTHER" id="PTHR43527:SF2">
    <property type="entry name" value="4-DIPHOSPHOCYTIDYL-2-C-METHYL-D-ERYTHRITOL KINASE, CHLOROPLASTIC"/>
    <property type="match status" value="1"/>
</dbReference>
<dbReference type="InterPro" id="IPR004424">
    <property type="entry name" value="IspE"/>
</dbReference>
<dbReference type="Proteomes" id="UP000030889">
    <property type="component" value="Unassembled WGS sequence"/>
</dbReference>
<name>A0ABR4YJM3_9BACT</name>
<keyword evidence="5 9" id="KW-0547">Nucleotide-binding</keyword>
<feature type="active site" evidence="9">
    <location>
        <position position="8"/>
    </location>
</feature>
<keyword evidence="7 9" id="KW-0067">ATP-binding</keyword>
<dbReference type="InterPro" id="IPR006204">
    <property type="entry name" value="GHMP_kinase_N_dom"/>
</dbReference>
<evidence type="ECO:0000256" key="5">
    <source>
        <dbReference type="ARBA" id="ARBA00022741"/>
    </source>
</evidence>
<dbReference type="InterPro" id="IPR014721">
    <property type="entry name" value="Ribsml_uS5_D2-typ_fold_subgr"/>
</dbReference>
<keyword evidence="9" id="KW-0414">Isoprene biosynthesis</keyword>
<feature type="binding site" evidence="9">
    <location>
        <begin position="95"/>
        <end position="105"/>
    </location>
    <ligand>
        <name>ATP</name>
        <dbReference type="ChEBI" id="CHEBI:30616"/>
    </ligand>
</feature>
<dbReference type="EC" id="2.7.1.148" evidence="2 9"/>
<evidence type="ECO:0000259" key="10">
    <source>
        <dbReference type="Pfam" id="PF00288"/>
    </source>
</evidence>
<dbReference type="PANTHER" id="PTHR43527">
    <property type="entry name" value="4-DIPHOSPHOCYTIDYL-2-C-METHYL-D-ERYTHRITOL KINASE, CHLOROPLASTIC"/>
    <property type="match status" value="1"/>
</dbReference>